<accession>A0AAV4NTS8</accession>
<evidence type="ECO:0000256" key="1">
    <source>
        <dbReference type="SAM" id="Phobius"/>
    </source>
</evidence>
<organism evidence="2 3">
    <name type="scientific">Caerostris extrusa</name>
    <name type="common">Bark spider</name>
    <name type="synonym">Caerostris bankana</name>
    <dbReference type="NCBI Taxonomy" id="172846"/>
    <lineage>
        <taxon>Eukaryota</taxon>
        <taxon>Metazoa</taxon>
        <taxon>Ecdysozoa</taxon>
        <taxon>Arthropoda</taxon>
        <taxon>Chelicerata</taxon>
        <taxon>Arachnida</taxon>
        <taxon>Araneae</taxon>
        <taxon>Araneomorphae</taxon>
        <taxon>Entelegynae</taxon>
        <taxon>Araneoidea</taxon>
        <taxon>Araneidae</taxon>
        <taxon>Caerostris</taxon>
    </lineage>
</organism>
<keyword evidence="1" id="KW-0472">Membrane</keyword>
<gene>
    <name evidence="2" type="ORF">CEXT_376731</name>
</gene>
<dbReference type="Proteomes" id="UP001054945">
    <property type="component" value="Unassembled WGS sequence"/>
</dbReference>
<keyword evidence="1" id="KW-0812">Transmembrane</keyword>
<evidence type="ECO:0000313" key="2">
    <source>
        <dbReference type="EMBL" id="GIX87351.1"/>
    </source>
</evidence>
<reference evidence="2 3" key="1">
    <citation type="submission" date="2021-06" db="EMBL/GenBank/DDBJ databases">
        <title>Caerostris extrusa draft genome.</title>
        <authorList>
            <person name="Kono N."/>
            <person name="Arakawa K."/>
        </authorList>
    </citation>
    <scope>NUCLEOTIDE SEQUENCE [LARGE SCALE GENOMIC DNA]</scope>
</reference>
<dbReference type="AlphaFoldDB" id="A0AAV4NTS8"/>
<proteinExistence type="predicted"/>
<evidence type="ECO:0008006" key="4">
    <source>
        <dbReference type="Google" id="ProtNLM"/>
    </source>
</evidence>
<feature type="transmembrane region" description="Helical" evidence="1">
    <location>
        <begin position="6"/>
        <end position="24"/>
    </location>
</feature>
<protein>
    <recommendedName>
        <fullName evidence="4">Secreted protein</fullName>
    </recommendedName>
</protein>
<evidence type="ECO:0000313" key="3">
    <source>
        <dbReference type="Proteomes" id="UP001054945"/>
    </source>
</evidence>
<comment type="caution">
    <text evidence="2">The sequence shown here is derived from an EMBL/GenBank/DDBJ whole genome shotgun (WGS) entry which is preliminary data.</text>
</comment>
<keyword evidence="3" id="KW-1185">Reference proteome</keyword>
<name>A0AAV4NTS8_CAEEX</name>
<dbReference type="EMBL" id="BPLR01003674">
    <property type="protein sequence ID" value="GIX87351.1"/>
    <property type="molecule type" value="Genomic_DNA"/>
</dbReference>
<keyword evidence="1" id="KW-1133">Transmembrane helix</keyword>
<sequence length="108" mass="11957">MYINNEYRLVLGLISSMGVFYLQPLKFLYLSSRRAIPGPISIEFCLRNIVNFIPLRRRKPSSSIATGVGGCLIRKLVCGGCTGSIGFYFRGGDRIPSSCFRLAELSSV</sequence>